<gene>
    <name evidence="2" type="ORF">AXG93_392s1590</name>
</gene>
<evidence type="ECO:0000313" key="3">
    <source>
        <dbReference type="Proteomes" id="UP000077202"/>
    </source>
</evidence>
<evidence type="ECO:0000313" key="2">
    <source>
        <dbReference type="EMBL" id="OAE35310.1"/>
    </source>
</evidence>
<proteinExistence type="predicted"/>
<comment type="caution">
    <text evidence="2">The sequence shown here is derived from an EMBL/GenBank/DDBJ whole genome shotgun (WGS) entry which is preliminary data.</text>
</comment>
<sequence>MAFNEKSRQVDELTTSLAKRDQVHAAELAANAKAECEAAWSSELEQLEELEANCNDMRSQRSAAEKQLGEVEADLLEVKERNRHLTDQTNDALTEKIFTIMLHFDNYLSLQ</sequence>
<protein>
    <submittedName>
        <fullName evidence="2">Uncharacterized protein</fullName>
    </submittedName>
</protein>
<name>A0A176WQB3_MARPO</name>
<dbReference type="Proteomes" id="UP000077202">
    <property type="component" value="Unassembled WGS sequence"/>
</dbReference>
<reference evidence="2" key="1">
    <citation type="submission" date="2016-03" db="EMBL/GenBank/DDBJ databases">
        <title>Mechanisms controlling the formation of the plant cell surface in tip-growing cells are functionally conserved among land plants.</title>
        <authorList>
            <person name="Honkanen S."/>
            <person name="Jones V.A."/>
            <person name="Morieri G."/>
            <person name="Champion C."/>
            <person name="Hetherington A.J."/>
            <person name="Kelly S."/>
            <person name="Saint-Marcoux D."/>
            <person name="Proust H."/>
            <person name="Prescott H."/>
            <person name="Dolan L."/>
        </authorList>
    </citation>
    <scope>NUCLEOTIDE SEQUENCE [LARGE SCALE GENOMIC DNA]</scope>
    <source>
        <tissue evidence="2">Whole gametophyte</tissue>
    </source>
</reference>
<organism evidence="2 3">
    <name type="scientific">Marchantia polymorpha subsp. ruderalis</name>
    <dbReference type="NCBI Taxonomy" id="1480154"/>
    <lineage>
        <taxon>Eukaryota</taxon>
        <taxon>Viridiplantae</taxon>
        <taxon>Streptophyta</taxon>
        <taxon>Embryophyta</taxon>
        <taxon>Marchantiophyta</taxon>
        <taxon>Marchantiopsida</taxon>
        <taxon>Marchantiidae</taxon>
        <taxon>Marchantiales</taxon>
        <taxon>Marchantiaceae</taxon>
        <taxon>Marchantia</taxon>
    </lineage>
</organism>
<keyword evidence="1" id="KW-0175">Coiled coil</keyword>
<dbReference type="AlphaFoldDB" id="A0A176WQB3"/>
<dbReference type="EMBL" id="LVLJ01000203">
    <property type="protein sequence ID" value="OAE35310.1"/>
    <property type="molecule type" value="Genomic_DNA"/>
</dbReference>
<evidence type="ECO:0000256" key="1">
    <source>
        <dbReference type="SAM" id="Coils"/>
    </source>
</evidence>
<feature type="coiled-coil region" evidence="1">
    <location>
        <begin position="47"/>
        <end position="88"/>
    </location>
</feature>
<keyword evidence="3" id="KW-1185">Reference proteome</keyword>
<accession>A0A176WQB3</accession>